<dbReference type="Gene3D" id="3.40.309.10">
    <property type="entry name" value="Aldehyde Dehydrogenase, Chain A, domain 2"/>
    <property type="match status" value="1"/>
</dbReference>
<dbReference type="PANTHER" id="PTHR43353:SF5">
    <property type="entry name" value="SUCCINATE-SEMIALDEHYDE DEHYDROGENASE, MITOCHONDRIAL"/>
    <property type="match status" value="1"/>
</dbReference>
<proteinExistence type="predicted"/>
<feature type="compositionally biased region" description="Low complexity" evidence="2">
    <location>
        <begin position="405"/>
        <end position="414"/>
    </location>
</feature>
<accession>A0ABW2CKF7</accession>
<feature type="region of interest" description="Disordered" evidence="2">
    <location>
        <begin position="370"/>
        <end position="424"/>
    </location>
</feature>
<dbReference type="Proteomes" id="UP001596380">
    <property type="component" value="Unassembled WGS sequence"/>
</dbReference>
<keyword evidence="3" id="KW-0472">Membrane</keyword>
<protein>
    <submittedName>
        <fullName evidence="5">Aldehyde dehydrogenase family protein</fullName>
    </submittedName>
</protein>
<dbReference type="InterPro" id="IPR016160">
    <property type="entry name" value="Ald_DH_CS_CYS"/>
</dbReference>
<gene>
    <name evidence="5" type="ORF">ACFQKB_14095</name>
</gene>
<evidence type="ECO:0000256" key="3">
    <source>
        <dbReference type="SAM" id="Phobius"/>
    </source>
</evidence>
<feature type="transmembrane region" description="Helical" evidence="3">
    <location>
        <begin position="42"/>
        <end position="65"/>
    </location>
</feature>
<dbReference type="InterPro" id="IPR015590">
    <property type="entry name" value="Aldehyde_DH_dom"/>
</dbReference>
<name>A0ABW2CKF7_9ACTN</name>
<dbReference type="InterPro" id="IPR016162">
    <property type="entry name" value="Ald_DH_N"/>
</dbReference>
<reference evidence="6" key="1">
    <citation type="journal article" date="2019" name="Int. J. Syst. Evol. Microbiol.">
        <title>The Global Catalogue of Microorganisms (GCM) 10K type strain sequencing project: providing services to taxonomists for standard genome sequencing and annotation.</title>
        <authorList>
            <consortium name="The Broad Institute Genomics Platform"/>
            <consortium name="The Broad Institute Genome Sequencing Center for Infectious Disease"/>
            <person name="Wu L."/>
            <person name="Ma J."/>
        </authorList>
    </citation>
    <scope>NUCLEOTIDE SEQUENCE [LARGE SCALE GENOMIC DNA]</scope>
    <source>
        <strain evidence="6">JCM 3369</strain>
    </source>
</reference>
<dbReference type="InterPro" id="IPR016161">
    <property type="entry name" value="Ald_DH/histidinol_DH"/>
</dbReference>
<dbReference type="RefSeq" id="WP_206681675.1">
    <property type="nucleotide sequence ID" value="NZ_JBHSXS010000006.1"/>
</dbReference>
<organism evidence="5 6">
    <name type="scientific">Actinomadura yumaensis</name>
    <dbReference type="NCBI Taxonomy" id="111807"/>
    <lineage>
        <taxon>Bacteria</taxon>
        <taxon>Bacillati</taxon>
        <taxon>Actinomycetota</taxon>
        <taxon>Actinomycetes</taxon>
        <taxon>Streptosporangiales</taxon>
        <taxon>Thermomonosporaceae</taxon>
        <taxon>Actinomadura</taxon>
    </lineage>
</organism>
<evidence type="ECO:0000256" key="1">
    <source>
        <dbReference type="ARBA" id="ARBA00023002"/>
    </source>
</evidence>
<feature type="compositionally biased region" description="Gly residues" evidence="2">
    <location>
        <begin position="415"/>
        <end position="424"/>
    </location>
</feature>
<dbReference type="PANTHER" id="PTHR43353">
    <property type="entry name" value="SUCCINATE-SEMIALDEHYDE DEHYDROGENASE, MITOCHONDRIAL"/>
    <property type="match status" value="1"/>
</dbReference>
<dbReference type="InterPro" id="IPR016163">
    <property type="entry name" value="Ald_DH_C"/>
</dbReference>
<evidence type="ECO:0000313" key="6">
    <source>
        <dbReference type="Proteomes" id="UP001596380"/>
    </source>
</evidence>
<comment type="caution">
    <text evidence="5">The sequence shown here is derived from an EMBL/GenBank/DDBJ whole genome shotgun (WGS) entry which is preliminary data.</text>
</comment>
<sequence length="424" mass="44610">MDTLTGIATADAATDEVHRSIATLAGARWELRAQDPMRLDRVVVFLPSNNVLYSYVLFGLIPALYAEQVILRPSTRSMAAAEAVHREMTELLPRGLTRRVALLPTTQVRMVELARDADIVAFTGQYQNGLSIADRIGGRPRMLLFGSGPNPVVVGPAADPAVAAKDVLRARLYNSGQDCLCPDLIFAHASVAERLADEIAAVLADTRVGERADPRTTVAPLVYPDAVETAAGFLREHRARVRHGGAVEAEAGVVEPTVLMFEQDAEVHPPELFSPVFPIVPYGDASVITRWAEDAREVQRGMYLSNYGEPALPHDVVGSAVVCRDATAFDVEDGNRPFGGHGVAASSVHQDGRVWTGPLLLSEQAARLARRPAAEARHASPPRASSAVTAGGPRSSGPPGPVGPPGTAAGSAVGTSGGRGAGGG</sequence>
<dbReference type="SUPFAM" id="SSF53720">
    <property type="entry name" value="ALDH-like"/>
    <property type="match status" value="1"/>
</dbReference>
<dbReference type="PROSITE" id="PS00070">
    <property type="entry name" value="ALDEHYDE_DEHYDR_CYS"/>
    <property type="match status" value="1"/>
</dbReference>
<dbReference type="Gene3D" id="3.40.605.10">
    <property type="entry name" value="Aldehyde Dehydrogenase, Chain A, domain 1"/>
    <property type="match status" value="1"/>
</dbReference>
<feature type="domain" description="Aldehyde dehydrogenase" evidence="4">
    <location>
        <begin position="55"/>
        <end position="296"/>
    </location>
</feature>
<evidence type="ECO:0000256" key="2">
    <source>
        <dbReference type="SAM" id="MobiDB-lite"/>
    </source>
</evidence>
<dbReference type="InterPro" id="IPR050740">
    <property type="entry name" value="Aldehyde_DH_Superfamily"/>
</dbReference>
<dbReference type="EMBL" id="JBHSXS010000006">
    <property type="protein sequence ID" value="MFC6880895.1"/>
    <property type="molecule type" value="Genomic_DNA"/>
</dbReference>
<evidence type="ECO:0000313" key="5">
    <source>
        <dbReference type="EMBL" id="MFC6880895.1"/>
    </source>
</evidence>
<keyword evidence="1" id="KW-0560">Oxidoreductase</keyword>
<keyword evidence="6" id="KW-1185">Reference proteome</keyword>
<evidence type="ECO:0000259" key="4">
    <source>
        <dbReference type="Pfam" id="PF00171"/>
    </source>
</evidence>
<feature type="compositionally biased region" description="Low complexity" evidence="2">
    <location>
        <begin position="379"/>
        <end position="395"/>
    </location>
</feature>
<dbReference type="Pfam" id="PF00171">
    <property type="entry name" value="Aldedh"/>
    <property type="match status" value="1"/>
</dbReference>
<keyword evidence="3" id="KW-0812">Transmembrane</keyword>
<keyword evidence="3" id="KW-1133">Transmembrane helix</keyword>